<accession>A0A8B8EHR5</accession>
<dbReference type="KEGG" id="cvn:111134665"/>
<keyword evidence="5 6" id="KW-0472">Membrane</keyword>
<evidence type="ECO:0000256" key="5">
    <source>
        <dbReference type="ARBA" id="ARBA00023136"/>
    </source>
</evidence>
<dbReference type="GO" id="GO:0015279">
    <property type="term" value="F:store-operated calcium channel activity"/>
    <property type="evidence" value="ECO:0007669"/>
    <property type="project" value="TreeGrafter"/>
</dbReference>
<name>A0A8B8EHR5_CRAVI</name>
<organism evidence="7 8">
    <name type="scientific">Crassostrea virginica</name>
    <name type="common">Eastern oyster</name>
    <dbReference type="NCBI Taxonomy" id="6565"/>
    <lineage>
        <taxon>Eukaryota</taxon>
        <taxon>Metazoa</taxon>
        <taxon>Spiralia</taxon>
        <taxon>Lophotrochozoa</taxon>
        <taxon>Mollusca</taxon>
        <taxon>Bivalvia</taxon>
        <taxon>Autobranchia</taxon>
        <taxon>Pteriomorphia</taxon>
        <taxon>Ostreida</taxon>
        <taxon>Ostreoidea</taxon>
        <taxon>Ostreidae</taxon>
        <taxon>Crassostrea</taxon>
    </lineage>
</organism>
<comment type="subcellular location">
    <subcellularLocation>
        <location evidence="1">Membrane</location>
        <topology evidence="1">Multi-pass membrane protein</topology>
    </subcellularLocation>
</comment>
<dbReference type="InterPro" id="IPR012446">
    <property type="entry name" value="CRAC_channel"/>
</dbReference>
<dbReference type="Gene3D" id="1.20.140.140">
    <property type="entry name" value="Calcium release-activated calcium channel protein Orai"/>
    <property type="match status" value="1"/>
</dbReference>
<reference evidence="8" key="1">
    <citation type="submission" date="2025-08" db="UniProtKB">
        <authorList>
            <consortium name="RefSeq"/>
        </authorList>
    </citation>
    <scope>IDENTIFICATION</scope>
    <source>
        <tissue evidence="8">Whole sample</tissue>
    </source>
</reference>
<feature type="transmembrane region" description="Helical" evidence="6">
    <location>
        <begin position="78"/>
        <end position="101"/>
    </location>
</feature>
<dbReference type="OrthoDB" id="61124at2759"/>
<dbReference type="PANTHER" id="PTHR31501">
    <property type="entry name" value="CALCIUM RELEASE-ACTIVATED CALCIUM CHANNEL PROTEIN 1"/>
    <property type="match status" value="1"/>
</dbReference>
<keyword evidence="3 6" id="KW-0812">Transmembrane</keyword>
<evidence type="ECO:0000256" key="6">
    <source>
        <dbReference type="SAM" id="Phobius"/>
    </source>
</evidence>
<evidence type="ECO:0000256" key="2">
    <source>
        <dbReference type="ARBA" id="ARBA00008062"/>
    </source>
</evidence>
<evidence type="ECO:0000313" key="7">
    <source>
        <dbReference type="Proteomes" id="UP000694844"/>
    </source>
</evidence>
<comment type="similarity">
    <text evidence="2">Belongs to the Orai family.</text>
</comment>
<dbReference type="Pfam" id="PF07856">
    <property type="entry name" value="Orai-1"/>
    <property type="match status" value="1"/>
</dbReference>
<proteinExistence type="inferred from homology"/>
<protein>
    <submittedName>
        <fullName evidence="8">Calcium release-activated calcium channel protein 1-like</fullName>
    </submittedName>
</protein>
<feature type="transmembrane region" description="Helical" evidence="6">
    <location>
        <begin position="172"/>
        <end position="194"/>
    </location>
</feature>
<sequence length="228" mass="25327">MQAHTFNFYAYEDNSRFSPILQDFSGSMNMNTHPNAPHWRKLYLSRAKLKASSNTSALLSGFAMVALVEIGIESDVPQGLVVAFSVCTTLLVSVHLLALMVSTCILPHIEAVSNVHNVNSVKESPHEKMQSFIQMAWAFSTGLGIMLFLAELVLICWMKFNTNNAGHNVAAAWASTGIVIPVGIIFLVFAFHFYKKLIAHKFDNHERSLAALDRMAEEIDMNHGIMDV</sequence>
<dbReference type="GO" id="GO:0002115">
    <property type="term" value="P:store-operated calcium entry"/>
    <property type="evidence" value="ECO:0007669"/>
    <property type="project" value="TreeGrafter"/>
</dbReference>
<dbReference type="PANTHER" id="PTHR31501:SF7">
    <property type="entry name" value="CALCIUM RELEASE-ACTIVATED CALCIUM CHANNEL PROTEIN 1"/>
    <property type="match status" value="1"/>
</dbReference>
<evidence type="ECO:0000313" key="8">
    <source>
        <dbReference type="RefSeq" id="XP_022339625.1"/>
    </source>
</evidence>
<dbReference type="InterPro" id="IPR038350">
    <property type="entry name" value="Orai_sf"/>
</dbReference>
<dbReference type="Proteomes" id="UP000694844">
    <property type="component" value="Chromosome 5"/>
</dbReference>
<keyword evidence="7" id="KW-1185">Reference proteome</keyword>
<dbReference type="GeneID" id="111134665"/>
<feature type="transmembrane region" description="Helical" evidence="6">
    <location>
        <begin position="136"/>
        <end position="160"/>
    </location>
</feature>
<evidence type="ECO:0000256" key="4">
    <source>
        <dbReference type="ARBA" id="ARBA00022989"/>
    </source>
</evidence>
<dbReference type="RefSeq" id="XP_022339625.1">
    <property type="nucleotide sequence ID" value="XM_022483917.1"/>
</dbReference>
<evidence type="ECO:0000256" key="3">
    <source>
        <dbReference type="ARBA" id="ARBA00022692"/>
    </source>
</evidence>
<dbReference type="AlphaFoldDB" id="A0A8B8EHR5"/>
<evidence type="ECO:0000256" key="1">
    <source>
        <dbReference type="ARBA" id="ARBA00004141"/>
    </source>
</evidence>
<gene>
    <name evidence="8" type="primary">LOC111134665</name>
</gene>
<dbReference type="GO" id="GO:0016020">
    <property type="term" value="C:membrane"/>
    <property type="evidence" value="ECO:0007669"/>
    <property type="project" value="UniProtKB-SubCell"/>
</dbReference>
<keyword evidence="4 6" id="KW-1133">Transmembrane helix</keyword>